<accession>A0A850XLU0</accession>
<comment type="similarity">
    <text evidence="2">Belongs to the TGF-beta family. GDNF subfamily.</text>
</comment>
<dbReference type="AlphaFoldDB" id="A0A850XLU0"/>
<dbReference type="PANTHER" id="PTHR12173">
    <property type="entry name" value="GDNF SUBFAMILY OF TGF-BETA FAMILY"/>
    <property type="match status" value="1"/>
</dbReference>
<evidence type="ECO:0000259" key="7">
    <source>
        <dbReference type="PROSITE" id="PS51362"/>
    </source>
</evidence>
<dbReference type="PROSITE" id="PS51362">
    <property type="entry name" value="TGF_BETA_2"/>
    <property type="match status" value="1"/>
</dbReference>
<dbReference type="GO" id="GO:0005576">
    <property type="term" value="C:extracellular region"/>
    <property type="evidence" value="ECO:0007669"/>
    <property type="project" value="UniProtKB-SubCell"/>
</dbReference>
<feature type="domain" description="TGF-beta family profile" evidence="7">
    <location>
        <begin position="1"/>
        <end position="71"/>
    </location>
</feature>
<dbReference type="GO" id="GO:0008083">
    <property type="term" value="F:growth factor activity"/>
    <property type="evidence" value="ECO:0007669"/>
    <property type="project" value="UniProtKB-KW"/>
</dbReference>
<comment type="subcellular location">
    <subcellularLocation>
        <location evidence="1">Secreted</location>
    </subcellularLocation>
</comment>
<dbReference type="InterPro" id="IPR043401">
    <property type="entry name" value="GDNF_fam"/>
</dbReference>
<dbReference type="Gene3D" id="2.10.90.10">
    <property type="entry name" value="Cystine-knot cytokines"/>
    <property type="match status" value="1"/>
</dbReference>
<gene>
    <name evidence="8" type="primary">Pspn</name>
    <name evidence="8" type="ORF">PIACAY_R15287</name>
</gene>
<dbReference type="EMBL" id="WAAB01046942">
    <property type="protein sequence ID" value="NWH83040.1"/>
    <property type="molecule type" value="Genomic_DNA"/>
</dbReference>
<evidence type="ECO:0000256" key="4">
    <source>
        <dbReference type="ARBA" id="ARBA00022729"/>
    </source>
</evidence>
<comment type="caution">
    <text evidence="8">The sequence shown here is derived from an EMBL/GenBank/DDBJ whole genome shotgun (WGS) entry which is preliminary data.</text>
</comment>
<evidence type="ECO:0000256" key="2">
    <source>
        <dbReference type="ARBA" id="ARBA00009832"/>
    </source>
</evidence>
<dbReference type="SUPFAM" id="SSF57501">
    <property type="entry name" value="Cystine-knot cytokines"/>
    <property type="match status" value="1"/>
</dbReference>
<evidence type="ECO:0000256" key="1">
    <source>
        <dbReference type="ARBA" id="ARBA00004613"/>
    </source>
</evidence>
<keyword evidence="9" id="KW-1185">Reference proteome</keyword>
<protein>
    <submittedName>
        <fullName evidence="8">PSPN protein</fullName>
    </submittedName>
</protein>
<feature type="non-terminal residue" evidence="8">
    <location>
        <position position="1"/>
    </location>
</feature>
<evidence type="ECO:0000313" key="8">
    <source>
        <dbReference type="EMBL" id="NWH83040.1"/>
    </source>
</evidence>
<dbReference type="GO" id="GO:0048731">
    <property type="term" value="P:system development"/>
    <property type="evidence" value="ECO:0007669"/>
    <property type="project" value="UniProtKB-ARBA"/>
</dbReference>
<dbReference type="Proteomes" id="UP000653271">
    <property type="component" value="Unassembled WGS sequence"/>
</dbReference>
<keyword evidence="5" id="KW-0339">Growth factor</keyword>
<dbReference type="OrthoDB" id="9936891at2759"/>
<keyword evidence="3" id="KW-0964">Secreted</keyword>
<reference evidence="8" key="1">
    <citation type="submission" date="2019-09" db="EMBL/GenBank/DDBJ databases">
        <title>Bird 10,000 Genomes (B10K) Project - Family phase.</title>
        <authorList>
            <person name="Zhang G."/>
        </authorList>
    </citation>
    <scope>NUCLEOTIDE SEQUENCE</scope>
    <source>
        <strain evidence="8">B10K-DU-008-47</strain>
        <tissue evidence="8">Mixed tissue sample</tissue>
    </source>
</reference>
<evidence type="ECO:0000313" key="9">
    <source>
        <dbReference type="Proteomes" id="UP000653271"/>
    </source>
</evidence>
<dbReference type="GO" id="GO:0030116">
    <property type="term" value="F:glial cell-derived neurotrophic factor receptor binding"/>
    <property type="evidence" value="ECO:0007669"/>
    <property type="project" value="InterPro"/>
</dbReference>
<dbReference type="InterPro" id="IPR001839">
    <property type="entry name" value="TGF-b_C"/>
</dbReference>
<keyword evidence="6" id="KW-1015">Disulfide bond</keyword>
<name>A0A850XLU0_PIACA</name>
<dbReference type="GO" id="GO:0030971">
    <property type="term" value="F:receptor tyrosine kinase binding"/>
    <property type="evidence" value="ECO:0007669"/>
    <property type="project" value="InterPro"/>
</dbReference>
<evidence type="ECO:0000256" key="3">
    <source>
        <dbReference type="ARBA" id="ARBA00022525"/>
    </source>
</evidence>
<sequence length="71" mass="7053">GAPPNPPQATCGLRSASVRVRELGLGFGSEETLRFRYCGGGCPAPPTNHRLALASLGGGGVTAGGATPCCR</sequence>
<dbReference type="PANTHER" id="PTHR12173:SF11">
    <property type="entry name" value="PERSEPHIN-LIKE"/>
    <property type="match status" value="1"/>
</dbReference>
<feature type="non-terminal residue" evidence="8">
    <location>
        <position position="71"/>
    </location>
</feature>
<dbReference type="InterPro" id="IPR029034">
    <property type="entry name" value="Cystine-knot_cytokine"/>
</dbReference>
<proteinExistence type="inferred from homology"/>
<keyword evidence="4" id="KW-0732">Signal</keyword>
<evidence type="ECO:0000256" key="5">
    <source>
        <dbReference type="ARBA" id="ARBA00023030"/>
    </source>
</evidence>
<evidence type="ECO:0000256" key="6">
    <source>
        <dbReference type="ARBA" id="ARBA00023157"/>
    </source>
</evidence>
<organism evidence="8 9">
    <name type="scientific">Piaya cayana</name>
    <name type="common">Common squirrel cuckoo</name>
    <dbReference type="NCBI Taxonomy" id="33601"/>
    <lineage>
        <taxon>Eukaryota</taxon>
        <taxon>Metazoa</taxon>
        <taxon>Chordata</taxon>
        <taxon>Craniata</taxon>
        <taxon>Vertebrata</taxon>
        <taxon>Euteleostomi</taxon>
        <taxon>Archelosauria</taxon>
        <taxon>Archosauria</taxon>
        <taxon>Dinosauria</taxon>
        <taxon>Saurischia</taxon>
        <taxon>Theropoda</taxon>
        <taxon>Coelurosauria</taxon>
        <taxon>Aves</taxon>
        <taxon>Neognathae</taxon>
        <taxon>Neoaves</taxon>
        <taxon>Otidimorphae</taxon>
        <taxon>Cuculiformes</taxon>
        <taxon>Coccyzidae</taxon>
        <taxon>Piaya</taxon>
    </lineage>
</organism>